<evidence type="ECO:0000256" key="1">
    <source>
        <dbReference type="SAM" id="Coils"/>
    </source>
</evidence>
<dbReference type="EMBL" id="CAJZBQ010000051">
    <property type="protein sequence ID" value="CAG9330430.1"/>
    <property type="molecule type" value="Genomic_DNA"/>
</dbReference>
<comment type="caution">
    <text evidence="3">The sequence shown here is derived from an EMBL/GenBank/DDBJ whole genome shotgun (WGS) entry which is preliminary data.</text>
</comment>
<keyword evidence="1" id="KW-0175">Coiled coil</keyword>
<reference evidence="3" key="1">
    <citation type="submission" date="2021-09" db="EMBL/GenBank/DDBJ databases">
        <authorList>
            <consortium name="AG Swart"/>
            <person name="Singh M."/>
            <person name="Singh A."/>
            <person name="Seah K."/>
            <person name="Emmerich C."/>
        </authorList>
    </citation>
    <scope>NUCLEOTIDE SEQUENCE</scope>
    <source>
        <strain evidence="3">ATCC30299</strain>
    </source>
</reference>
<feature type="coiled-coil region" evidence="1">
    <location>
        <begin position="250"/>
        <end position="284"/>
    </location>
</feature>
<sequence length="379" mass="43395">MTDPILNLCSPKARIPRRFTFTGPSKSPIICSHSPSRIYTPMVSSQSTKNSFKTPDSSAATSAGVTPKCHPPCHQKSESMSSNISISDIKNNFPEKIEYSSLNYVENKPYELSSEIARKDSLIIDLNLRLHEKNILIKKLKEKLSNANSYEIQKKLDAKVEECEKLRGQLNMNQKEYIYKLEKETKRLLKLVKEGDIKLGELKEEIEKLKDVNFKLQARQGNMIKIIAGYCKESKKMKTLKSGTISIEEMNDIEKQFSEIEEIHNKLIEENNDLKHQLDQLNLENEQNVKGNIRDISSDLFKIMLELTQLVRIANIMHTGQRVDLEFLLGVTQQVQEIQGEPLEQCKDLIIVIRKDLVELRNVIADTYAEHCGDNCTTQ</sequence>
<evidence type="ECO:0000313" key="3">
    <source>
        <dbReference type="EMBL" id="CAG9330430.1"/>
    </source>
</evidence>
<gene>
    <name evidence="3" type="ORF">BSTOLATCC_MIC51020</name>
</gene>
<evidence type="ECO:0000256" key="2">
    <source>
        <dbReference type="SAM" id="MobiDB-lite"/>
    </source>
</evidence>
<dbReference type="Proteomes" id="UP001162131">
    <property type="component" value="Unassembled WGS sequence"/>
</dbReference>
<proteinExistence type="predicted"/>
<evidence type="ECO:0000313" key="4">
    <source>
        <dbReference type="Proteomes" id="UP001162131"/>
    </source>
</evidence>
<name>A0AAU9JZ80_9CILI</name>
<dbReference type="AlphaFoldDB" id="A0AAU9JZ80"/>
<feature type="region of interest" description="Disordered" evidence="2">
    <location>
        <begin position="45"/>
        <end position="82"/>
    </location>
</feature>
<keyword evidence="4" id="KW-1185">Reference proteome</keyword>
<feature type="compositionally biased region" description="Polar residues" evidence="2">
    <location>
        <begin position="45"/>
        <end position="64"/>
    </location>
</feature>
<feature type="coiled-coil region" evidence="1">
    <location>
        <begin position="123"/>
        <end position="219"/>
    </location>
</feature>
<protein>
    <submittedName>
        <fullName evidence="3">Uncharacterized protein</fullName>
    </submittedName>
</protein>
<accession>A0AAU9JZ80</accession>
<organism evidence="3 4">
    <name type="scientific">Blepharisma stoltei</name>
    <dbReference type="NCBI Taxonomy" id="1481888"/>
    <lineage>
        <taxon>Eukaryota</taxon>
        <taxon>Sar</taxon>
        <taxon>Alveolata</taxon>
        <taxon>Ciliophora</taxon>
        <taxon>Postciliodesmatophora</taxon>
        <taxon>Heterotrichea</taxon>
        <taxon>Heterotrichida</taxon>
        <taxon>Blepharismidae</taxon>
        <taxon>Blepharisma</taxon>
    </lineage>
</organism>